<reference evidence="2" key="2">
    <citation type="submission" date="2015-01" db="EMBL/GenBank/DDBJ databases">
        <title>Evolutionary Origins and Diversification of the Mycorrhizal Mutualists.</title>
        <authorList>
            <consortium name="DOE Joint Genome Institute"/>
            <consortium name="Mycorrhizal Genomics Consortium"/>
            <person name="Kohler A."/>
            <person name="Kuo A."/>
            <person name="Nagy L.G."/>
            <person name="Floudas D."/>
            <person name="Copeland A."/>
            <person name="Barry K.W."/>
            <person name="Cichocki N."/>
            <person name="Veneault-Fourrey C."/>
            <person name="LaButti K."/>
            <person name="Lindquist E.A."/>
            <person name="Lipzen A."/>
            <person name="Lundell T."/>
            <person name="Morin E."/>
            <person name="Murat C."/>
            <person name="Riley R."/>
            <person name="Ohm R."/>
            <person name="Sun H."/>
            <person name="Tunlid A."/>
            <person name="Henrissat B."/>
            <person name="Grigoriev I.V."/>
            <person name="Hibbett D.S."/>
            <person name="Martin F."/>
        </authorList>
    </citation>
    <scope>NUCLEOTIDE SEQUENCE [LARGE SCALE GENOMIC DNA]</scope>
    <source>
        <strain evidence="2">441</strain>
    </source>
</reference>
<dbReference type="OrthoDB" id="2688041at2759"/>
<dbReference type="Proteomes" id="UP000054018">
    <property type="component" value="Unassembled WGS sequence"/>
</dbReference>
<reference evidence="1 2" key="1">
    <citation type="submission" date="2014-04" db="EMBL/GenBank/DDBJ databases">
        <authorList>
            <consortium name="DOE Joint Genome Institute"/>
            <person name="Kuo A."/>
            <person name="Kohler A."/>
            <person name="Costa M.D."/>
            <person name="Nagy L.G."/>
            <person name="Floudas D."/>
            <person name="Copeland A."/>
            <person name="Barry K.W."/>
            <person name="Cichocki N."/>
            <person name="Veneault-Fourrey C."/>
            <person name="LaButti K."/>
            <person name="Lindquist E.A."/>
            <person name="Lipzen A."/>
            <person name="Lundell T."/>
            <person name="Morin E."/>
            <person name="Murat C."/>
            <person name="Sun H."/>
            <person name="Tunlid A."/>
            <person name="Henrissat B."/>
            <person name="Grigoriev I.V."/>
            <person name="Hibbett D.S."/>
            <person name="Martin F."/>
            <person name="Nordberg H.P."/>
            <person name="Cantor M.N."/>
            <person name="Hua S.X."/>
        </authorList>
    </citation>
    <scope>NUCLEOTIDE SEQUENCE [LARGE SCALE GENOMIC DNA]</scope>
    <source>
        <strain evidence="1 2">441</strain>
    </source>
</reference>
<accession>A0A0C9ZHM2</accession>
<organism evidence="1 2">
    <name type="scientific">Pisolithus microcarpus 441</name>
    <dbReference type="NCBI Taxonomy" id="765257"/>
    <lineage>
        <taxon>Eukaryota</taxon>
        <taxon>Fungi</taxon>
        <taxon>Dikarya</taxon>
        <taxon>Basidiomycota</taxon>
        <taxon>Agaricomycotina</taxon>
        <taxon>Agaricomycetes</taxon>
        <taxon>Agaricomycetidae</taxon>
        <taxon>Boletales</taxon>
        <taxon>Sclerodermatineae</taxon>
        <taxon>Pisolithaceae</taxon>
        <taxon>Pisolithus</taxon>
    </lineage>
</organism>
<protein>
    <submittedName>
        <fullName evidence="1">Uncharacterized protein</fullName>
    </submittedName>
</protein>
<gene>
    <name evidence="1" type="ORF">PISMIDRAFT_527214</name>
</gene>
<sequence length="265" mass="29448">MPVLPRLSPTGLVLCRALDHDYSEELSFRQFSHGRTLDDSDWVKPDQDGRQLRLTTAVTVAVTIFLRNKDVDLQSCRRCQVVCMEFLAGIPPTVGFEVATSGDRDNPLGGGLSSPLEGPLELGMREPVGMEAFTNVLCNPALSKDEIHSRLIGELHGLRHCFDFFGLDVYNCLQRSDSGNRPCLGETTLPRQLLGLSVSNSSTRSRSDRVEGIKDKLPEMLGEHDLPYERLPWCTLEKDLKKHGCALVNWPAGVLRKRGTEESTT</sequence>
<dbReference type="EMBL" id="KN833744">
    <property type="protein sequence ID" value="KIK21967.1"/>
    <property type="molecule type" value="Genomic_DNA"/>
</dbReference>
<evidence type="ECO:0000313" key="2">
    <source>
        <dbReference type="Proteomes" id="UP000054018"/>
    </source>
</evidence>
<dbReference type="HOGENOM" id="CLU_1050185_0_0_1"/>
<name>A0A0C9ZHM2_9AGAM</name>
<proteinExistence type="predicted"/>
<evidence type="ECO:0000313" key="1">
    <source>
        <dbReference type="EMBL" id="KIK21967.1"/>
    </source>
</evidence>
<keyword evidence="2" id="KW-1185">Reference proteome</keyword>
<dbReference type="AlphaFoldDB" id="A0A0C9ZHM2"/>